<dbReference type="EMBL" id="CP001087">
    <property type="protein sequence ID" value="ACN15690.1"/>
    <property type="molecule type" value="Genomic_DNA"/>
</dbReference>
<sequence>MLKKTNLVVIFLMAFILVFSALKTPVMATGSVDNQIYATLLKKHVIAGRVNYDGLKTDELLLDQYLEILSNTDIASLSKTAQFAFYINAYNAFTIKLILTRYPDLGSIKDLGGFLSSPWDIQFIRLQDKKISLDMIEHDILRPDFKDPRVHFAINCASKSCPPLHNEPYEPDRLEAQLDQQARAFINAENNFIIKGSQISISKIFKWFKGDFDDNPLKFIRAYASGNLKDALESNSVITKINYLDYDWSLNN</sequence>
<feature type="domain" description="DUF547" evidence="1">
    <location>
        <begin position="75"/>
        <end position="186"/>
    </location>
</feature>
<dbReference type="eggNOG" id="COG0398">
    <property type="taxonomic scope" value="Bacteria"/>
</dbReference>
<dbReference type="Pfam" id="PF04784">
    <property type="entry name" value="DUF547"/>
    <property type="match status" value="1"/>
</dbReference>
<accession>C0QH41</accession>
<reference evidence="2 3" key="1">
    <citation type="journal article" date="2009" name="Environ. Microbiol.">
        <title>Genome sequence of Desulfobacterium autotrophicum HRM2, a marine sulfate reducer oxidizing organic carbon completely to carbon dioxide.</title>
        <authorList>
            <person name="Strittmatter A.W."/>
            <person name="Liesegang H."/>
            <person name="Rabus R."/>
            <person name="Decker I."/>
            <person name="Amann J."/>
            <person name="Andres S."/>
            <person name="Henne A."/>
            <person name="Fricke W.F."/>
            <person name="Martinez-Arias R."/>
            <person name="Bartels D."/>
            <person name="Goesmann A."/>
            <person name="Krause L."/>
            <person name="Puehler A."/>
            <person name="Klenk H.P."/>
            <person name="Richter M."/>
            <person name="Schuler M."/>
            <person name="Gloeckner F.O."/>
            <person name="Meyerdierks A."/>
            <person name="Gottschalk G."/>
            <person name="Amann R."/>
        </authorList>
    </citation>
    <scope>NUCLEOTIDE SEQUENCE [LARGE SCALE GENOMIC DNA]</scope>
    <source>
        <strain evidence="3">ATCC 43914 / DSM 3382 / HRM2</strain>
    </source>
</reference>
<protein>
    <recommendedName>
        <fullName evidence="1">DUF547 domain-containing protein</fullName>
    </recommendedName>
</protein>
<gene>
    <name evidence="2" type="ordered locus">HRM2_25960</name>
</gene>
<dbReference type="PANTHER" id="PTHR46361">
    <property type="entry name" value="ELECTRON CARRIER/ PROTEIN DISULFIDE OXIDOREDUCTASE"/>
    <property type="match status" value="1"/>
</dbReference>
<dbReference type="PANTHER" id="PTHR46361:SF3">
    <property type="entry name" value="ELECTRON CARRIER_ PROTEIN DISULFIDE OXIDOREDUCTASE"/>
    <property type="match status" value="1"/>
</dbReference>
<name>C0QH41_DESAH</name>
<dbReference type="Proteomes" id="UP000000442">
    <property type="component" value="Chromosome"/>
</dbReference>
<proteinExistence type="predicted"/>
<dbReference type="RefSeq" id="WP_015904454.1">
    <property type="nucleotide sequence ID" value="NC_012108.1"/>
</dbReference>
<dbReference type="STRING" id="177437.HRM2_25960"/>
<dbReference type="AlphaFoldDB" id="C0QH41"/>
<dbReference type="InterPro" id="IPR006869">
    <property type="entry name" value="DUF547"/>
</dbReference>
<evidence type="ECO:0000313" key="3">
    <source>
        <dbReference type="Proteomes" id="UP000000442"/>
    </source>
</evidence>
<keyword evidence="3" id="KW-1185">Reference proteome</keyword>
<evidence type="ECO:0000313" key="2">
    <source>
        <dbReference type="EMBL" id="ACN15690.1"/>
    </source>
</evidence>
<evidence type="ECO:0000259" key="1">
    <source>
        <dbReference type="Pfam" id="PF04784"/>
    </source>
</evidence>
<dbReference type="KEGG" id="dat:HRM2_25960"/>
<dbReference type="HOGENOM" id="CLU_054137_1_2_7"/>
<organism evidence="2 3">
    <name type="scientific">Desulforapulum autotrophicum (strain ATCC 43914 / DSM 3382 / VKM B-1955 / HRM2)</name>
    <name type="common">Desulfobacterium autotrophicum</name>
    <dbReference type="NCBI Taxonomy" id="177437"/>
    <lineage>
        <taxon>Bacteria</taxon>
        <taxon>Pseudomonadati</taxon>
        <taxon>Thermodesulfobacteriota</taxon>
        <taxon>Desulfobacteria</taxon>
        <taxon>Desulfobacterales</taxon>
        <taxon>Desulfobacteraceae</taxon>
        <taxon>Desulforapulum</taxon>
    </lineage>
</organism>